<dbReference type="GO" id="GO:0006307">
    <property type="term" value="P:DNA alkylation repair"/>
    <property type="evidence" value="ECO:0007669"/>
    <property type="project" value="InterPro"/>
</dbReference>
<comment type="similarity">
    <text evidence="1">Belongs to the alkB family.</text>
</comment>
<keyword evidence="5" id="KW-1185">Reference proteome</keyword>
<dbReference type="PANTHER" id="PTHR31212">
    <property type="entry name" value="ALPHA-KETOGLUTARATE-DEPENDENT DIOXYGENASE ALKB HOMOLOG 3"/>
    <property type="match status" value="1"/>
</dbReference>
<dbReference type="OrthoDB" id="545910at2759"/>
<dbReference type="HOGENOM" id="CLU_053054_0_0_1"/>
<dbReference type="eggNOG" id="ENOG502S5VN">
    <property type="taxonomic scope" value="Eukaryota"/>
</dbReference>
<feature type="region of interest" description="Disordered" evidence="2">
    <location>
        <begin position="381"/>
        <end position="426"/>
    </location>
</feature>
<dbReference type="SUPFAM" id="SSF51197">
    <property type="entry name" value="Clavaminate synthase-like"/>
    <property type="match status" value="1"/>
</dbReference>
<dbReference type="AlphaFoldDB" id="A4S3G0"/>
<dbReference type="KEGG" id="olu:OSTLU_26042"/>
<evidence type="ECO:0000313" key="4">
    <source>
        <dbReference type="EMBL" id="ABO98382.1"/>
    </source>
</evidence>
<dbReference type="OMA" id="MFANCQD"/>
<gene>
    <name evidence="4" type="ORF">OSTLU_26042</name>
</gene>
<evidence type="ECO:0000259" key="3">
    <source>
        <dbReference type="Pfam" id="PF13532"/>
    </source>
</evidence>
<name>A4S3G0_OSTLU</name>
<organism evidence="4 5">
    <name type="scientific">Ostreococcus lucimarinus (strain CCE9901)</name>
    <dbReference type="NCBI Taxonomy" id="436017"/>
    <lineage>
        <taxon>Eukaryota</taxon>
        <taxon>Viridiplantae</taxon>
        <taxon>Chlorophyta</taxon>
        <taxon>Mamiellophyceae</taxon>
        <taxon>Mamiellales</taxon>
        <taxon>Bathycoccaceae</taxon>
        <taxon>Ostreococcus</taxon>
    </lineage>
</organism>
<dbReference type="Gramene" id="ABO98382">
    <property type="protein sequence ID" value="ABO98382"/>
    <property type="gene ID" value="OSTLU_26042"/>
</dbReference>
<reference evidence="4 5" key="1">
    <citation type="journal article" date="2007" name="Proc. Natl. Acad. Sci. U.S.A.">
        <title>The tiny eukaryote Ostreococcus provides genomic insights into the paradox of plankton speciation.</title>
        <authorList>
            <person name="Palenik B."/>
            <person name="Grimwood J."/>
            <person name="Aerts A."/>
            <person name="Rouze P."/>
            <person name="Salamov A."/>
            <person name="Putnam N."/>
            <person name="Dupont C."/>
            <person name="Jorgensen R."/>
            <person name="Derelle E."/>
            <person name="Rombauts S."/>
            <person name="Zhou K."/>
            <person name="Otillar R."/>
            <person name="Merchant S.S."/>
            <person name="Podell S."/>
            <person name="Gaasterland T."/>
            <person name="Napoli C."/>
            <person name="Gendler K."/>
            <person name="Manuell A."/>
            <person name="Tai V."/>
            <person name="Vallon O."/>
            <person name="Piganeau G."/>
            <person name="Jancek S."/>
            <person name="Heijde M."/>
            <person name="Jabbari K."/>
            <person name="Bowler C."/>
            <person name="Lohr M."/>
            <person name="Robbens S."/>
            <person name="Werner G."/>
            <person name="Dubchak I."/>
            <person name="Pazour G.J."/>
            <person name="Ren Q."/>
            <person name="Paulsen I."/>
            <person name="Delwiche C."/>
            <person name="Schmutz J."/>
            <person name="Rokhsar D."/>
            <person name="Van de Peer Y."/>
            <person name="Moreau H."/>
            <person name="Grigoriev I.V."/>
        </authorList>
    </citation>
    <scope>NUCLEOTIDE SEQUENCE [LARGE SCALE GENOMIC DNA]</scope>
    <source>
        <strain evidence="4 5">CCE9901</strain>
    </source>
</reference>
<sequence>MRAARGHHPARCTARAHRIARRRRVVARRADASDRETAAAPSAAQLVNDAKSALDILTAADSLPLPTDASLAPHESQLHHRRKRKKTCSRALQRLAKMLVGTRREDARREATSATQFARLVAGALWIDDDDETRNDPEAGVLFTETARALGSLAPFEMEEAARVNFYATAAAATLPPRCATVVAWALARCGSAVPNEVDIAMRGVPFRFQPYLTAGLIDLETLKREVPFKREQLTTRDGRRVDERRETCWMGEEHVGSYAYSGKIMQPVPMCPAVARVRDALEEKTGERFDCCLINLYPSETAACAYHTDPFMGIGYATDSIIVSVGETRRFSFRPLGSTDAESHWIRTLDGDAIWMFANCQDDFEHCVMTAEGDGNDAPRASIVFKRSLKRKSAAEARAKKKKKKPPPSSSGGAGGGRKQPAKRR</sequence>
<accession>A4S3G0</accession>
<dbReference type="RefSeq" id="XP_001420089.1">
    <property type="nucleotide sequence ID" value="XM_001420052.1"/>
</dbReference>
<dbReference type="STRING" id="436017.A4S3G0"/>
<dbReference type="Proteomes" id="UP000001568">
    <property type="component" value="Chromosome 10"/>
</dbReference>
<dbReference type="EMBL" id="CP000590">
    <property type="protein sequence ID" value="ABO98382.1"/>
    <property type="molecule type" value="Genomic_DNA"/>
</dbReference>
<proteinExistence type="inferred from homology"/>
<evidence type="ECO:0000256" key="2">
    <source>
        <dbReference type="SAM" id="MobiDB-lite"/>
    </source>
</evidence>
<dbReference type="Gene3D" id="2.60.120.590">
    <property type="entry name" value="Alpha-ketoglutarate-dependent dioxygenase AlkB-like"/>
    <property type="match status" value="1"/>
</dbReference>
<protein>
    <recommendedName>
        <fullName evidence="3">Alpha-ketoglutarate-dependent dioxygenase AlkB-like domain-containing protein</fullName>
    </recommendedName>
</protein>
<dbReference type="GO" id="GO:0051213">
    <property type="term" value="F:dioxygenase activity"/>
    <property type="evidence" value="ECO:0007669"/>
    <property type="project" value="InterPro"/>
</dbReference>
<evidence type="ECO:0000256" key="1">
    <source>
        <dbReference type="ARBA" id="ARBA00007879"/>
    </source>
</evidence>
<feature type="domain" description="Alpha-ketoglutarate-dependent dioxygenase AlkB-like" evidence="3">
    <location>
        <begin position="220"/>
        <end position="374"/>
    </location>
</feature>
<dbReference type="Pfam" id="PF13532">
    <property type="entry name" value="2OG-FeII_Oxy_2"/>
    <property type="match status" value="1"/>
</dbReference>
<dbReference type="GeneID" id="5004226"/>
<dbReference type="SMR" id="A4S3G0"/>
<dbReference type="InterPro" id="IPR027450">
    <property type="entry name" value="AlkB-like"/>
</dbReference>
<dbReference type="InterPro" id="IPR037151">
    <property type="entry name" value="AlkB-like_sf"/>
</dbReference>
<feature type="region of interest" description="Disordered" evidence="2">
    <location>
        <begin position="66"/>
        <end position="85"/>
    </location>
</feature>
<dbReference type="PANTHER" id="PTHR31212:SF4">
    <property type="entry name" value="ALPHA-KETOGLUTARATE-DEPENDENT DIOXYGENASE ALKB HOMOLOG 3"/>
    <property type="match status" value="1"/>
</dbReference>
<dbReference type="InterPro" id="IPR032854">
    <property type="entry name" value="ALKBH3"/>
</dbReference>
<evidence type="ECO:0000313" key="5">
    <source>
        <dbReference type="Proteomes" id="UP000001568"/>
    </source>
</evidence>